<protein>
    <submittedName>
        <fullName evidence="1">Uncharacterized protein</fullName>
    </submittedName>
</protein>
<dbReference type="EMBL" id="FN649760">
    <property type="protein sequence ID" value="CBJ33368.1"/>
    <property type="molecule type" value="Genomic_DNA"/>
</dbReference>
<sequence>MFRSAAEVRHVGETETRGGLLRTWEDCTVGGELLLEVDDVLGLAEIYTVDEMDADKHDGEWDQGARCDMWDRFLGEGFVVQAGKKRQRAGDDPVQQFEVTHAPWCKEGTPDNPLFVLRREGFHLNNENLAFFLTPVTFYNDAFNCFGMGNKHSVGGGYFGWPWRTQAVQRLKRQTHVGTLASTGACCQGEIGLQCEILGLLQQGCLGECMLTEDDGTTYLQEVFVRGGLLMWCGDGPGRAKNLGSKACNHFSRFPCPYCMVEQRDDAFGGDLGDAQYDLDANRRTWGGITEGFATLQSLSDDPSEQSRRSMELGLVAPDGTGLPLPLYDAMLIVPTEAVPVERLHFDALGSCQLCQVFLLEMLSTRGRRLVSAVMSQTPSLLYPAGTERLKDMVSNYSSLTGSDKWTLQSIMLLVFRPVFQDFRAMKKNMKRQNINDLREIWGTDGKVLEVLQQLVQVASHLSYAVRAPSHNDRELSQLDLLARDVVVSLLAQ</sequence>
<proteinExistence type="predicted"/>
<dbReference type="AlphaFoldDB" id="D7G2D4"/>
<name>D7G2D4_ECTSI</name>
<accession>D7G2D4</accession>
<gene>
    <name evidence="1" type="ORF">Esi_0470_0012</name>
</gene>
<dbReference type="InParanoid" id="D7G2D4"/>
<keyword evidence="2" id="KW-1185">Reference proteome</keyword>
<evidence type="ECO:0000313" key="1">
    <source>
        <dbReference type="EMBL" id="CBJ33368.1"/>
    </source>
</evidence>
<reference evidence="1 2" key="1">
    <citation type="journal article" date="2010" name="Nature">
        <title>The Ectocarpus genome and the independent evolution of multicellularity in brown algae.</title>
        <authorList>
            <person name="Cock J.M."/>
            <person name="Sterck L."/>
            <person name="Rouze P."/>
            <person name="Scornet D."/>
            <person name="Allen A.E."/>
            <person name="Amoutzias G."/>
            <person name="Anthouard V."/>
            <person name="Artiguenave F."/>
            <person name="Aury J.M."/>
            <person name="Badger J.H."/>
            <person name="Beszteri B."/>
            <person name="Billiau K."/>
            <person name="Bonnet E."/>
            <person name="Bothwell J.H."/>
            <person name="Bowler C."/>
            <person name="Boyen C."/>
            <person name="Brownlee C."/>
            <person name="Carrano C.J."/>
            <person name="Charrier B."/>
            <person name="Cho G.Y."/>
            <person name="Coelho S.M."/>
            <person name="Collen J."/>
            <person name="Corre E."/>
            <person name="Da Silva C."/>
            <person name="Delage L."/>
            <person name="Delaroque N."/>
            <person name="Dittami S.M."/>
            <person name="Doulbeau S."/>
            <person name="Elias M."/>
            <person name="Farnham G."/>
            <person name="Gachon C.M."/>
            <person name="Gschloessl B."/>
            <person name="Heesch S."/>
            <person name="Jabbari K."/>
            <person name="Jubin C."/>
            <person name="Kawai H."/>
            <person name="Kimura K."/>
            <person name="Kloareg B."/>
            <person name="Kupper F.C."/>
            <person name="Lang D."/>
            <person name="Le Bail A."/>
            <person name="Leblanc C."/>
            <person name="Lerouge P."/>
            <person name="Lohr M."/>
            <person name="Lopez P.J."/>
            <person name="Martens C."/>
            <person name="Maumus F."/>
            <person name="Michel G."/>
            <person name="Miranda-Saavedra D."/>
            <person name="Morales J."/>
            <person name="Moreau H."/>
            <person name="Motomura T."/>
            <person name="Nagasato C."/>
            <person name="Napoli C.A."/>
            <person name="Nelson D.R."/>
            <person name="Nyvall-Collen P."/>
            <person name="Peters A.F."/>
            <person name="Pommier C."/>
            <person name="Potin P."/>
            <person name="Poulain J."/>
            <person name="Quesneville H."/>
            <person name="Read B."/>
            <person name="Rensing S.A."/>
            <person name="Ritter A."/>
            <person name="Rousvoal S."/>
            <person name="Samanta M."/>
            <person name="Samson G."/>
            <person name="Schroeder D.C."/>
            <person name="Segurens B."/>
            <person name="Strittmatter M."/>
            <person name="Tonon T."/>
            <person name="Tregear J.W."/>
            <person name="Valentin K."/>
            <person name="von Dassow P."/>
            <person name="Yamagishi T."/>
            <person name="Van de Peer Y."/>
            <person name="Wincker P."/>
        </authorList>
    </citation>
    <scope>NUCLEOTIDE SEQUENCE [LARGE SCALE GENOMIC DNA]</scope>
    <source>
        <strain evidence="2">Ec32 / CCAP1310/4</strain>
    </source>
</reference>
<evidence type="ECO:0000313" key="2">
    <source>
        <dbReference type="Proteomes" id="UP000002630"/>
    </source>
</evidence>
<dbReference type="OrthoDB" id="10396040at2759"/>
<dbReference type="Proteomes" id="UP000002630">
    <property type="component" value="Unassembled WGS sequence"/>
</dbReference>
<organism evidence="1 2">
    <name type="scientific">Ectocarpus siliculosus</name>
    <name type="common">Brown alga</name>
    <name type="synonym">Conferva siliculosa</name>
    <dbReference type="NCBI Taxonomy" id="2880"/>
    <lineage>
        <taxon>Eukaryota</taxon>
        <taxon>Sar</taxon>
        <taxon>Stramenopiles</taxon>
        <taxon>Ochrophyta</taxon>
        <taxon>PX clade</taxon>
        <taxon>Phaeophyceae</taxon>
        <taxon>Ectocarpales</taxon>
        <taxon>Ectocarpaceae</taxon>
        <taxon>Ectocarpus</taxon>
    </lineage>
</organism>